<reference evidence="1 2" key="3">
    <citation type="journal article" date="2013" name="Rice">
        <title>Improvement of the Oryza sativa Nipponbare reference genome using next generation sequence and optical map data.</title>
        <authorList>
            <person name="Kawahara Y."/>
            <person name="de la Bastide M."/>
            <person name="Hamilton J.P."/>
            <person name="Kanamori H."/>
            <person name="McCombie W.R."/>
            <person name="Ouyang S."/>
            <person name="Schwartz D.C."/>
            <person name="Tanaka T."/>
            <person name="Wu J."/>
            <person name="Zhou S."/>
            <person name="Childs K.L."/>
            <person name="Davidson R.M."/>
            <person name="Lin H."/>
            <person name="Quesada-Ocampo L."/>
            <person name="Vaillancourt B."/>
            <person name="Sakai H."/>
            <person name="Lee S.S."/>
            <person name="Kim J."/>
            <person name="Numa H."/>
            <person name="Itoh T."/>
            <person name="Buell C.R."/>
            <person name="Matsumoto T."/>
        </authorList>
    </citation>
    <scope>NUCLEOTIDE SEQUENCE [LARGE SCALE GENOMIC DNA]</scope>
    <source>
        <strain evidence="2">cv. Nipponbare</strain>
    </source>
</reference>
<dbReference type="AlphaFoldDB" id="A0A0P0WTQ7"/>
<gene>
    <name evidence="1" type="ordered locus">Os06g0190550</name>
    <name evidence="1" type="ORF">OSNPB_060190550</name>
</gene>
<reference evidence="2" key="1">
    <citation type="journal article" date="2005" name="Nature">
        <title>The map-based sequence of the rice genome.</title>
        <authorList>
            <consortium name="International rice genome sequencing project (IRGSP)"/>
            <person name="Matsumoto T."/>
            <person name="Wu J."/>
            <person name="Kanamori H."/>
            <person name="Katayose Y."/>
            <person name="Fujisawa M."/>
            <person name="Namiki N."/>
            <person name="Mizuno H."/>
            <person name="Yamamoto K."/>
            <person name="Antonio B.A."/>
            <person name="Baba T."/>
            <person name="Sakata K."/>
            <person name="Nagamura Y."/>
            <person name="Aoki H."/>
            <person name="Arikawa K."/>
            <person name="Arita K."/>
            <person name="Bito T."/>
            <person name="Chiden Y."/>
            <person name="Fujitsuka N."/>
            <person name="Fukunaka R."/>
            <person name="Hamada M."/>
            <person name="Harada C."/>
            <person name="Hayashi A."/>
            <person name="Hijishita S."/>
            <person name="Honda M."/>
            <person name="Hosokawa S."/>
            <person name="Ichikawa Y."/>
            <person name="Idonuma A."/>
            <person name="Iijima M."/>
            <person name="Ikeda M."/>
            <person name="Ikeno M."/>
            <person name="Ito K."/>
            <person name="Ito S."/>
            <person name="Ito T."/>
            <person name="Ito Y."/>
            <person name="Ito Y."/>
            <person name="Iwabuchi A."/>
            <person name="Kamiya K."/>
            <person name="Karasawa W."/>
            <person name="Kurita K."/>
            <person name="Katagiri S."/>
            <person name="Kikuta A."/>
            <person name="Kobayashi H."/>
            <person name="Kobayashi N."/>
            <person name="Machita K."/>
            <person name="Maehara T."/>
            <person name="Masukawa M."/>
            <person name="Mizubayashi T."/>
            <person name="Mukai Y."/>
            <person name="Nagasaki H."/>
            <person name="Nagata Y."/>
            <person name="Naito S."/>
            <person name="Nakashima M."/>
            <person name="Nakama Y."/>
            <person name="Nakamichi Y."/>
            <person name="Nakamura M."/>
            <person name="Meguro A."/>
            <person name="Negishi M."/>
            <person name="Ohta I."/>
            <person name="Ohta T."/>
            <person name="Okamoto M."/>
            <person name="Ono N."/>
            <person name="Saji S."/>
            <person name="Sakaguchi M."/>
            <person name="Sakai K."/>
            <person name="Shibata M."/>
            <person name="Shimokawa T."/>
            <person name="Song J."/>
            <person name="Takazaki Y."/>
            <person name="Terasawa K."/>
            <person name="Tsugane M."/>
            <person name="Tsuji K."/>
            <person name="Ueda S."/>
            <person name="Waki K."/>
            <person name="Yamagata H."/>
            <person name="Yamamoto M."/>
            <person name="Yamamoto S."/>
            <person name="Yamane H."/>
            <person name="Yoshiki S."/>
            <person name="Yoshihara R."/>
            <person name="Yukawa K."/>
            <person name="Zhong H."/>
            <person name="Yano M."/>
            <person name="Yuan Q."/>
            <person name="Ouyang S."/>
            <person name="Liu J."/>
            <person name="Jones K.M."/>
            <person name="Gansberger K."/>
            <person name="Moffat K."/>
            <person name="Hill J."/>
            <person name="Bera J."/>
            <person name="Fadrosh D."/>
            <person name="Jin S."/>
            <person name="Johri S."/>
            <person name="Kim M."/>
            <person name="Overton L."/>
            <person name="Reardon M."/>
            <person name="Tsitrin T."/>
            <person name="Vuong H."/>
            <person name="Weaver B."/>
            <person name="Ciecko A."/>
            <person name="Tallon L."/>
            <person name="Jackson J."/>
            <person name="Pai G."/>
            <person name="Aken S.V."/>
            <person name="Utterback T."/>
            <person name="Reidmuller S."/>
            <person name="Feldblyum T."/>
            <person name="Hsiao J."/>
            <person name="Zismann V."/>
            <person name="Iobst S."/>
            <person name="de Vazeille A.R."/>
            <person name="Buell C.R."/>
            <person name="Ying K."/>
            <person name="Li Y."/>
            <person name="Lu T."/>
            <person name="Huang Y."/>
            <person name="Zhao Q."/>
            <person name="Feng Q."/>
            <person name="Zhang L."/>
            <person name="Zhu J."/>
            <person name="Weng Q."/>
            <person name="Mu J."/>
            <person name="Lu Y."/>
            <person name="Fan D."/>
            <person name="Liu Y."/>
            <person name="Guan J."/>
            <person name="Zhang Y."/>
            <person name="Yu S."/>
            <person name="Liu X."/>
            <person name="Zhang Y."/>
            <person name="Hong G."/>
            <person name="Han B."/>
            <person name="Choisne N."/>
            <person name="Demange N."/>
            <person name="Orjeda G."/>
            <person name="Samain S."/>
            <person name="Cattolico L."/>
            <person name="Pelletier E."/>
            <person name="Couloux A."/>
            <person name="Segurens B."/>
            <person name="Wincker P."/>
            <person name="D'Hont A."/>
            <person name="Scarpelli C."/>
            <person name="Weissenbach J."/>
            <person name="Salanoubat M."/>
            <person name="Quetier F."/>
            <person name="Yu Y."/>
            <person name="Kim H.R."/>
            <person name="Rambo T."/>
            <person name="Currie J."/>
            <person name="Collura K."/>
            <person name="Luo M."/>
            <person name="Yang T."/>
            <person name="Ammiraju J.S.S."/>
            <person name="Engler F."/>
            <person name="Soderlund C."/>
            <person name="Wing R.A."/>
            <person name="Palmer L.E."/>
            <person name="de la Bastide M."/>
            <person name="Spiegel L."/>
            <person name="Nascimento L."/>
            <person name="Zutavern T."/>
            <person name="O'Shaughnessy A."/>
            <person name="Dike S."/>
            <person name="Dedhia N."/>
            <person name="Preston R."/>
            <person name="Balija V."/>
            <person name="McCombie W.R."/>
            <person name="Chow T."/>
            <person name="Chen H."/>
            <person name="Chung M."/>
            <person name="Chen C."/>
            <person name="Shaw J."/>
            <person name="Wu H."/>
            <person name="Hsiao K."/>
            <person name="Chao Y."/>
            <person name="Chu M."/>
            <person name="Cheng C."/>
            <person name="Hour A."/>
            <person name="Lee P."/>
            <person name="Lin S."/>
            <person name="Lin Y."/>
            <person name="Liou J."/>
            <person name="Liu S."/>
            <person name="Hsing Y."/>
            <person name="Raghuvanshi S."/>
            <person name="Mohanty A."/>
            <person name="Bharti A.K."/>
            <person name="Gaur A."/>
            <person name="Gupta V."/>
            <person name="Kumar D."/>
            <person name="Ravi V."/>
            <person name="Vij S."/>
            <person name="Kapur A."/>
            <person name="Khurana P."/>
            <person name="Khurana P."/>
            <person name="Khurana J.P."/>
            <person name="Tyagi A.K."/>
            <person name="Gaikwad K."/>
            <person name="Singh A."/>
            <person name="Dalal V."/>
            <person name="Srivastava S."/>
            <person name="Dixit A."/>
            <person name="Pal A.K."/>
            <person name="Ghazi I.A."/>
            <person name="Yadav M."/>
            <person name="Pandit A."/>
            <person name="Bhargava A."/>
            <person name="Sureshbabu K."/>
            <person name="Batra K."/>
            <person name="Sharma T.R."/>
            <person name="Mohapatra T."/>
            <person name="Singh N.K."/>
            <person name="Messing J."/>
            <person name="Nelson A.B."/>
            <person name="Fuks G."/>
            <person name="Kavchok S."/>
            <person name="Keizer G."/>
            <person name="Linton E."/>
            <person name="Llaca V."/>
            <person name="Song R."/>
            <person name="Tanyolac B."/>
            <person name="Young S."/>
            <person name="Ho-Il K."/>
            <person name="Hahn J.H."/>
            <person name="Sangsakoo G."/>
            <person name="Vanavichit A."/>
            <person name="de Mattos Luiz.A.T."/>
            <person name="Zimmer P.D."/>
            <person name="Malone G."/>
            <person name="Dellagostin O."/>
            <person name="de Oliveira A.C."/>
            <person name="Bevan M."/>
            <person name="Bancroft I."/>
            <person name="Minx P."/>
            <person name="Cordum H."/>
            <person name="Wilson R."/>
            <person name="Cheng Z."/>
            <person name="Jin W."/>
            <person name="Jiang J."/>
            <person name="Leong S.A."/>
            <person name="Iwama H."/>
            <person name="Gojobori T."/>
            <person name="Itoh T."/>
            <person name="Niimura Y."/>
            <person name="Fujii Y."/>
            <person name="Habara T."/>
            <person name="Sakai H."/>
            <person name="Sato Y."/>
            <person name="Wilson G."/>
            <person name="Kumar K."/>
            <person name="McCouch S."/>
            <person name="Juretic N."/>
            <person name="Hoen D."/>
            <person name="Wright S."/>
            <person name="Bruskiewich R."/>
            <person name="Bureau T."/>
            <person name="Miyao A."/>
            <person name="Hirochika H."/>
            <person name="Nishikawa T."/>
            <person name="Kadowaki K."/>
            <person name="Sugiura M."/>
            <person name="Burr B."/>
            <person name="Sasaki T."/>
        </authorList>
    </citation>
    <scope>NUCLEOTIDE SEQUENCE [LARGE SCALE GENOMIC DNA]</scope>
    <source>
        <strain evidence="2">cv. Nipponbare</strain>
    </source>
</reference>
<dbReference type="PaxDb" id="39947-A0A0P0WTQ7"/>
<keyword evidence="2" id="KW-1185">Reference proteome</keyword>
<proteinExistence type="predicted"/>
<dbReference type="Proteomes" id="UP000059680">
    <property type="component" value="Chromosome 6"/>
</dbReference>
<feature type="non-terminal residue" evidence="1">
    <location>
        <position position="1"/>
    </location>
</feature>
<protein>
    <submittedName>
        <fullName evidence="1">Os06g0190550 protein</fullName>
    </submittedName>
</protein>
<evidence type="ECO:0000313" key="1">
    <source>
        <dbReference type="EMBL" id="BAS96559.1"/>
    </source>
</evidence>
<sequence length="71" mass="8276">KLKQVRPQTLPGDLWCCFLSKKLLLLCCFLYAHGVSWRPQQKPKAVSFSNFIFCKRLCYLFGLSLKSRLHA</sequence>
<name>A0A0P0WTQ7_ORYSJ</name>
<reference evidence="1 2" key="2">
    <citation type="journal article" date="2013" name="Plant Cell Physiol.">
        <title>Rice Annotation Project Database (RAP-DB): an integrative and interactive database for rice genomics.</title>
        <authorList>
            <person name="Sakai H."/>
            <person name="Lee S.S."/>
            <person name="Tanaka T."/>
            <person name="Numa H."/>
            <person name="Kim J."/>
            <person name="Kawahara Y."/>
            <person name="Wakimoto H."/>
            <person name="Yang C.C."/>
            <person name="Iwamoto M."/>
            <person name="Abe T."/>
            <person name="Yamada Y."/>
            <person name="Muto A."/>
            <person name="Inokuchi H."/>
            <person name="Ikemura T."/>
            <person name="Matsumoto T."/>
            <person name="Sasaki T."/>
            <person name="Itoh T."/>
        </authorList>
    </citation>
    <scope>NUCLEOTIDE SEQUENCE [LARGE SCALE GENOMIC DNA]</scope>
    <source>
        <strain evidence="2">cv. Nipponbare</strain>
    </source>
</reference>
<dbReference type="Gramene" id="Os06t0190550-00">
    <property type="protein sequence ID" value="Os06t0190550-00"/>
    <property type="gene ID" value="Os06g0190550"/>
</dbReference>
<organism evidence="1 2">
    <name type="scientific">Oryza sativa subsp. japonica</name>
    <name type="common">Rice</name>
    <dbReference type="NCBI Taxonomy" id="39947"/>
    <lineage>
        <taxon>Eukaryota</taxon>
        <taxon>Viridiplantae</taxon>
        <taxon>Streptophyta</taxon>
        <taxon>Embryophyta</taxon>
        <taxon>Tracheophyta</taxon>
        <taxon>Spermatophyta</taxon>
        <taxon>Magnoliopsida</taxon>
        <taxon>Liliopsida</taxon>
        <taxon>Poales</taxon>
        <taxon>Poaceae</taxon>
        <taxon>BOP clade</taxon>
        <taxon>Oryzoideae</taxon>
        <taxon>Oryzeae</taxon>
        <taxon>Oryzinae</taxon>
        <taxon>Oryza</taxon>
        <taxon>Oryza sativa</taxon>
    </lineage>
</organism>
<dbReference type="EMBL" id="AP014962">
    <property type="protein sequence ID" value="BAS96559.1"/>
    <property type="molecule type" value="Genomic_DNA"/>
</dbReference>
<accession>A0A0P0WTQ7</accession>
<evidence type="ECO:0000313" key="2">
    <source>
        <dbReference type="Proteomes" id="UP000059680"/>
    </source>
</evidence>
<dbReference type="InParanoid" id="A0A0P0WTQ7"/>